<gene>
    <name evidence="1" type="ORF">GBF38_008723</name>
</gene>
<dbReference type="EMBL" id="CM024812">
    <property type="protein sequence ID" value="KAG8004482.1"/>
    <property type="molecule type" value="Genomic_DNA"/>
</dbReference>
<keyword evidence="2" id="KW-1185">Reference proteome</keyword>
<organism evidence="1 2">
    <name type="scientific">Nibea albiflora</name>
    <name type="common">Yellow drum</name>
    <name type="synonym">Corvina albiflora</name>
    <dbReference type="NCBI Taxonomy" id="240163"/>
    <lineage>
        <taxon>Eukaryota</taxon>
        <taxon>Metazoa</taxon>
        <taxon>Chordata</taxon>
        <taxon>Craniata</taxon>
        <taxon>Vertebrata</taxon>
        <taxon>Euteleostomi</taxon>
        <taxon>Actinopterygii</taxon>
        <taxon>Neopterygii</taxon>
        <taxon>Teleostei</taxon>
        <taxon>Neoteleostei</taxon>
        <taxon>Acanthomorphata</taxon>
        <taxon>Eupercaria</taxon>
        <taxon>Sciaenidae</taxon>
        <taxon>Nibea</taxon>
    </lineage>
</organism>
<accession>A0ACB7ERJ0</accession>
<dbReference type="Proteomes" id="UP000805704">
    <property type="component" value="Chromosome 24"/>
</dbReference>
<proteinExistence type="predicted"/>
<evidence type="ECO:0000313" key="1">
    <source>
        <dbReference type="EMBL" id="KAG8004482.1"/>
    </source>
</evidence>
<reference evidence="1" key="1">
    <citation type="submission" date="2020-04" db="EMBL/GenBank/DDBJ databases">
        <title>A chromosome-scale assembly and high-density genetic map of the yellow drum (Nibea albiflora) genome.</title>
        <authorList>
            <person name="Xu D."/>
            <person name="Zhang W."/>
            <person name="Chen R."/>
            <person name="Tan P."/>
            <person name="Wang L."/>
            <person name="Song H."/>
            <person name="Tian L."/>
            <person name="Zhu Q."/>
            <person name="Wang B."/>
        </authorList>
    </citation>
    <scope>NUCLEOTIDE SEQUENCE</scope>
    <source>
        <strain evidence="1">ZJHYS-2018</strain>
    </source>
</reference>
<name>A0ACB7ERJ0_NIBAL</name>
<sequence length="187" mass="20435">MQERQTQVLARPARAEGRDRETEGILEKVPLGGSPGSRQKSTVFPDIPAGSMQAALATQIHARRASRSRERARVLQLERRSSNRLKACSRTRREKNPRKTRKFQADYGTIRSHRGARLANMLAEQVQPPSHPPPMSVKSYLVSLGPPQRKEAGEEELAPADDGSQAPVEASHACVCPVSSASLLSPG</sequence>
<evidence type="ECO:0000313" key="2">
    <source>
        <dbReference type="Proteomes" id="UP000805704"/>
    </source>
</evidence>
<comment type="caution">
    <text evidence="1">The sequence shown here is derived from an EMBL/GenBank/DDBJ whole genome shotgun (WGS) entry which is preliminary data.</text>
</comment>
<protein>
    <submittedName>
        <fullName evidence="1">Uncharacterized protein</fullName>
    </submittedName>
</protein>